<evidence type="ECO:0000256" key="8">
    <source>
        <dbReference type="ARBA" id="ARBA00022737"/>
    </source>
</evidence>
<evidence type="ECO:0000256" key="12">
    <source>
        <dbReference type="ARBA" id="ARBA00022989"/>
    </source>
</evidence>
<dbReference type="InterPro" id="IPR011009">
    <property type="entry name" value="Kinase-like_dom_sf"/>
</dbReference>
<keyword evidence="8" id="KW-0677">Repeat</keyword>
<evidence type="ECO:0000256" key="13">
    <source>
        <dbReference type="ARBA" id="ARBA00023136"/>
    </source>
</evidence>
<comment type="caution">
    <text evidence="18">The sequence shown here is derived from an EMBL/GenBank/DDBJ whole genome shotgun (WGS) entry which is preliminary data.</text>
</comment>
<dbReference type="Gene3D" id="1.10.510.10">
    <property type="entry name" value="Transferase(Phosphotransferase) domain 1"/>
    <property type="match status" value="1"/>
</dbReference>
<keyword evidence="13 15" id="KW-0472">Membrane</keyword>
<dbReference type="InterPro" id="IPR013210">
    <property type="entry name" value="LRR_N_plant-typ"/>
</dbReference>
<keyword evidence="7 16" id="KW-0732">Signal</keyword>
<dbReference type="PANTHER" id="PTHR27008:SF592">
    <property type="entry name" value="LEUCINE-RICH REPEAT RECEPTOR-LIKE PROTEIN KINASE FAMILY PROTEIN-RELATED"/>
    <property type="match status" value="1"/>
</dbReference>
<organism evidence="18 19">
    <name type="scientific">Hevea brasiliensis</name>
    <name type="common">Para rubber tree</name>
    <name type="synonym">Siphonia brasiliensis</name>
    <dbReference type="NCBI Taxonomy" id="3981"/>
    <lineage>
        <taxon>Eukaryota</taxon>
        <taxon>Viridiplantae</taxon>
        <taxon>Streptophyta</taxon>
        <taxon>Embryophyta</taxon>
        <taxon>Tracheophyta</taxon>
        <taxon>Spermatophyta</taxon>
        <taxon>Magnoliopsida</taxon>
        <taxon>eudicotyledons</taxon>
        <taxon>Gunneridae</taxon>
        <taxon>Pentapetalae</taxon>
        <taxon>rosids</taxon>
        <taxon>fabids</taxon>
        <taxon>Malpighiales</taxon>
        <taxon>Euphorbiaceae</taxon>
        <taxon>Crotonoideae</taxon>
        <taxon>Micrandreae</taxon>
        <taxon>Hevea</taxon>
    </lineage>
</organism>
<dbReference type="InterPro" id="IPR003591">
    <property type="entry name" value="Leu-rich_rpt_typical-subtyp"/>
</dbReference>
<evidence type="ECO:0000256" key="1">
    <source>
        <dbReference type="ARBA" id="ARBA00004370"/>
    </source>
</evidence>
<dbReference type="InterPro" id="IPR001611">
    <property type="entry name" value="Leu-rich_rpt"/>
</dbReference>
<name>A0ABQ9LXT9_HEVBR</name>
<evidence type="ECO:0000313" key="19">
    <source>
        <dbReference type="Proteomes" id="UP001174677"/>
    </source>
</evidence>
<evidence type="ECO:0000313" key="18">
    <source>
        <dbReference type="EMBL" id="KAJ9172817.1"/>
    </source>
</evidence>
<dbReference type="Gene3D" id="3.30.200.20">
    <property type="entry name" value="Phosphorylase Kinase, domain 1"/>
    <property type="match status" value="1"/>
</dbReference>
<evidence type="ECO:0000256" key="2">
    <source>
        <dbReference type="ARBA" id="ARBA00008684"/>
    </source>
</evidence>
<keyword evidence="3" id="KW-0723">Serine/threonine-protein kinase</keyword>
<dbReference type="InterPro" id="IPR001245">
    <property type="entry name" value="Ser-Thr/Tyr_kinase_cat_dom"/>
</dbReference>
<keyword evidence="11 14" id="KW-0067">ATP-binding</keyword>
<feature type="chain" id="PRO_5045121177" description="Protein kinase domain-containing protein" evidence="16">
    <location>
        <begin position="28"/>
        <end position="1029"/>
    </location>
</feature>
<dbReference type="PROSITE" id="PS51450">
    <property type="entry name" value="LRR"/>
    <property type="match status" value="1"/>
</dbReference>
<dbReference type="Pfam" id="PF13855">
    <property type="entry name" value="LRR_8"/>
    <property type="match status" value="1"/>
</dbReference>
<feature type="transmembrane region" description="Helical" evidence="15">
    <location>
        <begin position="652"/>
        <end position="674"/>
    </location>
</feature>
<dbReference type="Gene3D" id="3.80.10.10">
    <property type="entry name" value="Ribonuclease Inhibitor"/>
    <property type="match status" value="2"/>
</dbReference>
<comment type="similarity">
    <text evidence="2">Belongs to the protein kinase superfamily. Ser/Thr protein kinase family.</text>
</comment>
<feature type="domain" description="Protein kinase" evidence="17">
    <location>
        <begin position="710"/>
        <end position="972"/>
    </location>
</feature>
<comment type="subcellular location">
    <subcellularLocation>
        <location evidence="1">Membrane</location>
    </subcellularLocation>
</comment>
<evidence type="ECO:0000256" key="4">
    <source>
        <dbReference type="ARBA" id="ARBA00022614"/>
    </source>
</evidence>
<dbReference type="Pfam" id="PF07714">
    <property type="entry name" value="PK_Tyr_Ser-Thr"/>
    <property type="match status" value="1"/>
</dbReference>
<dbReference type="PANTHER" id="PTHR27008">
    <property type="entry name" value="OS04G0122200 PROTEIN"/>
    <property type="match status" value="1"/>
</dbReference>
<evidence type="ECO:0000256" key="3">
    <source>
        <dbReference type="ARBA" id="ARBA00022527"/>
    </source>
</evidence>
<dbReference type="InterPro" id="IPR032675">
    <property type="entry name" value="LRR_dom_sf"/>
</dbReference>
<dbReference type="SUPFAM" id="SSF56112">
    <property type="entry name" value="Protein kinase-like (PK-like)"/>
    <property type="match status" value="1"/>
</dbReference>
<dbReference type="Pfam" id="PF23598">
    <property type="entry name" value="LRR_14"/>
    <property type="match status" value="1"/>
</dbReference>
<dbReference type="InterPro" id="IPR000719">
    <property type="entry name" value="Prot_kinase_dom"/>
</dbReference>
<dbReference type="SMART" id="SM00220">
    <property type="entry name" value="S_TKc"/>
    <property type="match status" value="1"/>
</dbReference>
<evidence type="ECO:0000256" key="7">
    <source>
        <dbReference type="ARBA" id="ARBA00022729"/>
    </source>
</evidence>
<feature type="signal peptide" evidence="16">
    <location>
        <begin position="1"/>
        <end position="27"/>
    </location>
</feature>
<keyword evidence="5" id="KW-0808">Transferase</keyword>
<keyword evidence="4" id="KW-0433">Leucine-rich repeat</keyword>
<dbReference type="InterPro" id="IPR055414">
    <property type="entry name" value="LRR_R13L4/SHOC2-like"/>
</dbReference>
<evidence type="ECO:0000256" key="5">
    <source>
        <dbReference type="ARBA" id="ARBA00022679"/>
    </source>
</evidence>
<dbReference type="PROSITE" id="PS00108">
    <property type="entry name" value="PROTEIN_KINASE_ST"/>
    <property type="match status" value="1"/>
</dbReference>
<keyword evidence="9 14" id="KW-0547">Nucleotide-binding</keyword>
<evidence type="ECO:0000256" key="15">
    <source>
        <dbReference type="SAM" id="Phobius"/>
    </source>
</evidence>
<evidence type="ECO:0000256" key="16">
    <source>
        <dbReference type="SAM" id="SignalP"/>
    </source>
</evidence>
<evidence type="ECO:0000256" key="14">
    <source>
        <dbReference type="PROSITE-ProRule" id="PRU10141"/>
    </source>
</evidence>
<evidence type="ECO:0000256" key="9">
    <source>
        <dbReference type="ARBA" id="ARBA00022741"/>
    </source>
</evidence>
<dbReference type="InterPro" id="IPR051809">
    <property type="entry name" value="Plant_receptor-like_S/T_kinase"/>
</dbReference>
<reference evidence="18" key="1">
    <citation type="journal article" date="2023" name="Plant Biotechnol. J.">
        <title>Chromosome-level wild Hevea brasiliensis genome provides new tools for genomic-assisted breeding and valuable loci to elevate rubber yield.</title>
        <authorList>
            <person name="Cheng H."/>
            <person name="Song X."/>
            <person name="Hu Y."/>
            <person name="Wu T."/>
            <person name="Yang Q."/>
            <person name="An Z."/>
            <person name="Feng S."/>
            <person name="Deng Z."/>
            <person name="Wu W."/>
            <person name="Zeng X."/>
            <person name="Tu M."/>
            <person name="Wang X."/>
            <person name="Huang H."/>
        </authorList>
    </citation>
    <scope>NUCLEOTIDE SEQUENCE</scope>
    <source>
        <strain evidence="18">MT/VB/25A 57/8</strain>
    </source>
</reference>
<evidence type="ECO:0000256" key="10">
    <source>
        <dbReference type="ARBA" id="ARBA00022777"/>
    </source>
</evidence>
<evidence type="ECO:0000256" key="6">
    <source>
        <dbReference type="ARBA" id="ARBA00022692"/>
    </source>
</evidence>
<keyword evidence="10" id="KW-0418">Kinase</keyword>
<dbReference type="EMBL" id="JARPOI010000009">
    <property type="protein sequence ID" value="KAJ9172817.1"/>
    <property type="molecule type" value="Genomic_DNA"/>
</dbReference>
<dbReference type="SUPFAM" id="SSF52058">
    <property type="entry name" value="L domain-like"/>
    <property type="match status" value="2"/>
</dbReference>
<feature type="binding site" evidence="14">
    <location>
        <position position="740"/>
    </location>
    <ligand>
        <name>ATP</name>
        <dbReference type="ChEBI" id="CHEBI:30616"/>
    </ligand>
</feature>
<keyword evidence="6 15" id="KW-0812">Transmembrane</keyword>
<sequence>MKLCNSNSCLALALLFFSINLPWLLQGLAPGNETDRFALLNFKRGITSDPTGRVFNSWYDSFHFCSWFGITCSPRHQRVTSLVLKGQNLMGSISPYVGNLSFLRILDLQNNSFHGQIPQEVVNLSRLQLLLLNNNTLKGKLPSNLSHCSQLRIIDLSVNGVEGKIPTELGRLAKLERLVLGVNNLTGEIPPSLGNLSSLTRFSVLRNNLVGNIPADMGRLISLTFFSVAANHLSGIITSSLFNISSIITFSTASNQLNGSIPRNIGLTLPNLQNLHIGGNGFSGSIPYSLSNASNLQKFDVSINNFEGQVPNLGSHLNLLWLVVSQNNLGINSANDLAFFTPLKNCSNLEVLDIGYNYFGGVLPNSIANLSIKLNSLYFGGNQLTGVIPAALGNLINLIDLGMEHNFFIGVIPSFIGKFWKLQGLLLWGNRLSGLIPSSLGNLTRLSILQLSQNKFEGSLPSSIGNCTSLMLLNVARNHLTGHIPQEITGLFSLSILLNLKQNSLTGNLPDGVGKLINLNQLDVSGNNLSGEIPTTIGDCLSLEYLNMRANSFQGGIPSSMASLRGLQELDLSRNNLTGKIPEGLQRLPFLQYLNLSFNNFEGEVPTKGLFRNASALSLIGNAKLCGGVTELGLPKCPSQVMKKGKSHASKLAITITCVVLGVLLMLAILILACRVRMSRKRSSPTPSSMADKHHVKVSYRDLHQATSGFSSNNLIGSGGFGSVYKGFLNIERERPVAIKVLKLRQERASKSFMAECEVLRNVRHRNLVKLLTYCSSLDYKNNEFKALIFEFMGMGSLENWLHQPAGNLNFLQRLNIAIDVASALHYLHHLCENPIIHCDIKPSNVLLDDEMVAHISDFGLARLLFTNNDVFRNQTSSIGIKGTVGYAPPEYAMGSPASKEGDVYSYGILLLEMFSGKRPTEEMFVDGLNLHNFVKNALPERLTETVDKTILPREMEEKSATSSALPESEYKKEEIQGAEMSQKEYLLSILKIGVACSAESTKERMEMGDVAKDLHLIRSKFLGVRIYG</sequence>
<dbReference type="PROSITE" id="PS00107">
    <property type="entry name" value="PROTEIN_KINASE_ATP"/>
    <property type="match status" value="1"/>
</dbReference>
<keyword evidence="19" id="KW-1185">Reference proteome</keyword>
<dbReference type="Proteomes" id="UP001174677">
    <property type="component" value="Chromosome 9"/>
</dbReference>
<dbReference type="Pfam" id="PF08263">
    <property type="entry name" value="LRRNT_2"/>
    <property type="match status" value="1"/>
</dbReference>
<evidence type="ECO:0000256" key="11">
    <source>
        <dbReference type="ARBA" id="ARBA00022840"/>
    </source>
</evidence>
<protein>
    <recommendedName>
        <fullName evidence="17">Protein kinase domain-containing protein</fullName>
    </recommendedName>
</protein>
<dbReference type="InterPro" id="IPR008271">
    <property type="entry name" value="Ser/Thr_kinase_AS"/>
</dbReference>
<keyword evidence="12 15" id="KW-1133">Transmembrane helix</keyword>
<accession>A0ABQ9LXT9</accession>
<dbReference type="PROSITE" id="PS50011">
    <property type="entry name" value="PROTEIN_KINASE_DOM"/>
    <property type="match status" value="1"/>
</dbReference>
<gene>
    <name evidence="18" type="ORF">P3X46_016024</name>
</gene>
<dbReference type="Pfam" id="PF00560">
    <property type="entry name" value="LRR_1"/>
    <property type="match status" value="5"/>
</dbReference>
<proteinExistence type="inferred from homology"/>
<dbReference type="SMART" id="SM00369">
    <property type="entry name" value="LRR_TYP"/>
    <property type="match status" value="8"/>
</dbReference>
<dbReference type="InterPro" id="IPR017441">
    <property type="entry name" value="Protein_kinase_ATP_BS"/>
</dbReference>
<evidence type="ECO:0000259" key="17">
    <source>
        <dbReference type="PROSITE" id="PS50011"/>
    </source>
</evidence>